<dbReference type="RefSeq" id="WP_092884417.1">
    <property type="nucleotide sequence ID" value="NZ_CP061498.1"/>
</dbReference>
<dbReference type="Gene3D" id="3.90.320.10">
    <property type="match status" value="1"/>
</dbReference>
<dbReference type="OrthoDB" id="9780606at2"/>
<dbReference type="Proteomes" id="UP000198539">
    <property type="component" value="Unassembled WGS sequence"/>
</dbReference>
<dbReference type="InterPro" id="IPR027417">
    <property type="entry name" value="P-loop_NTPase"/>
</dbReference>
<dbReference type="SUPFAM" id="SSF52540">
    <property type="entry name" value="P-loop containing nucleoside triphosphate hydrolases"/>
    <property type="match status" value="1"/>
</dbReference>
<dbReference type="AlphaFoldDB" id="A0A1H2R2M6"/>
<proteinExistence type="predicted"/>
<dbReference type="NCBIfam" id="TIGR02786">
    <property type="entry name" value="addB_alphas"/>
    <property type="match status" value="1"/>
</dbReference>
<keyword evidence="3" id="KW-1185">Reference proteome</keyword>
<protein>
    <submittedName>
        <fullName evidence="2">Double-strand break repair protein AddB</fullName>
    </submittedName>
</protein>
<dbReference type="STRING" id="564137.SAMN04488238_101158"/>
<evidence type="ECO:0000313" key="2">
    <source>
        <dbReference type="EMBL" id="SDW12949.1"/>
    </source>
</evidence>
<evidence type="ECO:0000259" key="1">
    <source>
        <dbReference type="Pfam" id="PF12705"/>
    </source>
</evidence>
<accession>A0A1H2R2M6</accession>
<dbReference type="EMBL" id="FNOM01000001">
    <property type="protein sequence ID" value="SDW12949.1"/>
    <property type="molecule type" value="Genomic_DNA"/>
</dbReference>
<evidence type="ECO:0000313" key="3">
    <source>
        <dbReference type="Proteomes" id="UP000198539"/>
    </source>
</evidence>
<gene>
    <name evidence="2" type="ORF">SAMN04488238_101158</name>
</gene>
<organism evidence="2 3">
    <name type="scientific">Roseicitreum antarcticum</name>
    <dbReference type="NCBI Taxonomy" id="564137"/>
    <lineage>
        <taxon>Bacteria</taxon>
        <taxon>Pseudomonadati</taxon>
        <taxon>Pseudomonadota</taxon>
        <taxon>Alphaproteobacteria</taxon>
        <taxon>Rhodobacterales</taxon>
        <taxon>Paracoccaceae</taxon>
        <taxon>Roseicitreum</taxon>
    </lineage>
</organism>
<sequence>MFQPSDAPRLFALSPGADFPAGLVAGLLERTHGKPPEALARVELLVNTRRMQRRLRDELTAHGARLLPRIRLVTDLGDLGAVDGLPPPVPPLRRRLELAQLVEGLLVQEPELAPRAALFDLSDSLARLLDEMQGEAVAPDVLRGLDVSDHSDHWKRTLRFITLVDGFYTSDAPDRESRQRLAVEKIVARWQEAPPDHPILIAGSTGSRGTTMRLMEGVAALPQGAIILPGFDFDMPESVWDSMSDALMAEDHPQYRFHALMQRLCLTAADVRLWRDQPAPNPGRNALVSLSLRPAPVTDQWMVEGPSLPDLNAATTDVVLIEAPSPRAEAQAIALRLRAAVAEGQVAALITPDRNLSRQVTAALDSWRITPDDSAGKPLALSAPGRFLRHLADLTRTDVSAEALVTLLKHPLTHSAVDRNLHLVRSHNLELHLRRRGLAFVTPQDLQQWAGSRAEAARARGKDGDPAEGAWARWLADTLPGPQTDAQPLETLVIRHIALAEAFARGPLNDPTATGELWQEAAGQKAQQVMRELLAESPSGGALSAFDYADFVAAILQGGEVREATAAHPGVMIWGTLEARVQGADLVILGGLNDGIWPPSPTPDPWLNRKMRHDAGLLLPERQIGLSAHDYQQAIGARQVVLSRAVRNAEAQTVPSRWLNRLMNLMGGLKGQGGAAALDAMRARGQHWLNLAVAYEGDFSAIPPARQARATRPAPRPPAAARPRTLPVTQIEKLIRDPYAVYARYVLGLYPLRSLHPMPDALLRGSVLHKVIETYTKTEATDLMQVADQVLGAAVPWPAARLMWRMRLARVAPWFAEFEAGLHGTPTLIEKAGAVSLPTLGFQLTAKPDRIDIWPDGRLEILDYKTGVPPSAKQQEQFAKQLLLQAAMAERGGFPDLGPQEVARITYVGMGANPKVEATVLTPEACDTVWSELEALIARYLSPDQGFAARRATFKALYPGDYDHLSRFGEWDMADLPVAEDVGDHT</sequence>
<dbReference type="InterPro" id="IPR038726">
    <property type="entry name" value="PDDEXK_AddAB-type"/>
</dbReference>
<dbReference type="Pfam" id="PF12705">
    <property type="entry name" value="PDDEXK_1"/>
    <property type="match status" value="1"/>
</dbReference>
<dbReference type="InterPro" id="IPR014153">
    <property type="entry name" value="Ds_break_AddB"/>
</dbReference>
<reference evidence="2 3" key="1">
    <citation type="submission" date="2016-10" db="EMBL/GenBank/DDBJ databases">
        <authorList>
            <person name="de Groot N.N."/>
        </authorList>
    </citation>
    <scope>NUCLEOTIDE SEQUENCE [LARGE SCALE GENOMIC DNA]</scope>
    <source>
        <strain evidence="2 3">CGMCC 1.8894</strain>
    </source>
</reference>
<name>A0A1H2R2M6_9RHOB</name>
<dbReference type="InterPro" id="IPR011604">
    <property type="entry name" value="PDDEXK-like_dom_sf"/>
</dbReference>
<feature type="domain" description="PD-(D/E)XK endonuclease-like" evidence="1">
    <location>
        <begin position="728"/>
        <end position="942"/>
    </location>
</feature>